<dbReference type="Proteomes" id="UP000015102">
    <property type="component" value="Unassembled WGS sequence"/>
</dbReference>
<sequence>MDVYKTFLNDSKHFQYFEIFPSFKLISSSKFSKETMMNVKHFQLEMACNRHFPFTYCYELDQEVIGVGRMYHIVVGGYRGIPI</sequence>
<evidence type="ECO:0000313" key="1">
    <source>
        <dbReference type="EnsemblMetazoa" id="MESCA000727-PA"/>
    </source>
</evidence>
<reference evidence="1" key="2">
    <citation type="submission" date="2015-06" db="UniProtKB">
        <authorList>
            <consortium name="EnsemblMetazoa"/>
        </authorList>
    </citation>
    <scope>IDENTIFICATION</scope>
</reference>
<evidence type="ECO:0000313" key="2">
    <source>
        <dbReference type="Proteomes" id="UP000015102"/>
    </source>
</evidence>
<dbReference type="AlphaFoldDB" id="T1GBT9"/>
<keyword evidence="2" id="KW-1185">Reference proteome</keyword>
<accession>T1GBT9</accession>
<dbReference type="EMBL" id="CAQQ02393996">
    <property type="status" value="NOT_ANNOTATED_CDS"/>
    <property type="molecule type" value="Genomic_DNA"/>
</dbReference>
<organism evidence="1 2">
    <name type="scientific">Megaselia scalaris</name>
    <name type="common">Humpbacked fly</name>
    <name type="synonym">Phora scalaris</name>
    <dbReference type="NCBI Taxonomy" id="36166"/>
    <lineage>
        <taxon>Eukaryota</taxon>
        <taxon>Metazoa</taxon>
        <taxon>Ecdysozoa</taxon>
        <taxon>Arthropoda</taxon>
        <taxon>Hexapoda</taxon>
        <taxon>Insecta</taxon>
        <taxon>Pterygota</taxon>
        <taxon>Neoptera</taxon>
        <taxon>Endopterygota</taxon>
        <taxon>Diptera</taxon>
        <taxon>Brachycera</taxon>
        <taxon>Muscomorpha</taxon>
        <taxon>Platypezoidea</taxon>
        <taxon>Phoridae</taxon>
        <taxon>Megaseliini</taxon>
        <taxon>Megaselia</taxon>
    </lineage>
</organism>
<dbReference type="EMBL" id="CAQQ02393993">
    <property type="status" value="NOT_ANNOTATED_CDS"/>
    <property type="molecule type" value="Genomic_DNA"/>
</dbReference>
<reference evidence="2" key="1">
    <citation type="submission" date="2013-02" db="EMBL/GenBank/DDBJ databases">
        <authorList>
            <person name="Hughes D."/>
        </authorList>
    </citation>
    <scope>NUCLEOTIDE SEQUENCE</scope>
    <source>
        <strain>Durham</strain>
        <strain evidence="2">NC isolate 2 -- Noor lab</strain>
    </source>
</reference>
<dbReference type="HOGENOM" id="CLU_2545193_0_0_1"/>
<dbReference type="EMBL" id="CAQQ02393995">
    <property type="status" value="NOT_ANNOTATED_CDS"/>
    <property type="molecule type" value="Genomic_DNA"/>
</dbReference>
<protein>
    <submittedName>
        <fullName evidence="1">Uncharacterized protein</fullName>
    </submittedName>
</protein>
<dbReference type="EnsemblMetazoa" id="MESCA000727-RA">
    <property type="protein sequence ID" value="MESCA000727-PA"/>
    <property type="gene ID" value="MESCA000727"/>
</dbReference>
<proteinExistence type="predicted"/>
<name>T1GBT9_MEGSC</name>
<dbReference type="EMBL" id="CAQQ02393994">
    <property type="status" value="NOT_ANNOTATED_CDS"/>
    <property type="molecule type" value="Genomic_DNA"/>
</dbReference>